<evidence type="ECO:0000313" key="4">
    <source>
        <dbReference type="Proteomes" id="UP000008810"/>
    </source>
</evidence>
<reference evidence="3" key="3">
    <citation type="submission" date="2018-08" db="UniProtKB">
        <authorList>
            <consortium name="EnsemblPlants"/>
        </authorList>
    </citation>
    <scope>IDENTIFICATION</scope>
    <source>
        <strain evidence="3">cv. Bd21</strain>
    </source>
</reference>
<name>A0A2K2D6A1_BRADI</name>
<protein>
    <submittedName>
        <fullName evidence="2 3">Uncharacterized protein</fullName>
    </submittedName>
</protein>
<organism evidence="2">
    <name type="scientific">Brachypodium distachyon</name>
    <name type="common">Purple false brome</name>
    <name type="synonym">Trachynia distachya</name>
    <dbReference type="NCBI Taxonomy" id="15368"/>
    <lineage>
        <taxon>Eukaryota</taxon>
        <taxon>Viridiplantae</taxon>
        <taxon>Streptophyta</taxon>
        <taxon>Embryophyta</taxon>
        <taxon>Tracheophyta</taxon>
        <taxon>Spermatophyta</taxon>
        <taxon>Magnoliopsida</taxon>
        <taxon>Liliopsida</taxon>
        <taxon>Poales</taxon>
        <taxon>Poaceae</taxon>
        <taxon>BOP clade</taxon>
        <taxon>Pooideae</taxon>
        <taxon>Stipodae</taxon>
        <taxon>Brachypodieae</taxon>
        <taxon>Brachypodium</taxon>
    </lineage>
</organism>
<feature type="region of interest" description="Disordered" evidence="1">
    <location>
        <begin position="160"/>
        <end position="183"/>
    </location>
</feature>
<evidence type="ECO:0000313" key="2">
    <source>
        <dbReference type="EMBL" id="PNT69814.1"/>
    </source>
</evidence>
<dbReference type="AlphaFoldDB" id="A0A2K2D6A1"/>
<evidence type="ECO:0000256" key="1">
    <source>
        <dbReference type="SAM" id="MobiDB-lite"/>
    </source>
</evidence>
<dbReference type="EnsemblPlants" id="PNT69814">
    <property type="protein sequence ID" value="PNT69814"/>
    <property type="gene ID" value="BRADI_2g00845v3"/>
</dbReference>
<reference evidence="2" key="2">
    <citation type="submission" date="2017-06" db="EMBL/GenBank/DDBJ databases">
        <title>WGS assembly of Brachypodium distachyon.</title>
        <authorList>
            <consortium name="The International Brachypodium Initiative"/>
            <person name="Lucas S."/>
            <person name="Harmon-Smith M."/>
            <person name="Lail K."/>
            <person name="Tice H."/>
            <person name="Grimwood J."/>
            <person name="Bruce D."/>
            <person name="Barry K."/>
            <person name="Shu S."/>
            <person name="Lindquist E."/>
            <person name="Wang M."/>
            <person name="Pitluck S."/>
            <person name="Vogel J.P."/>
            <person name="Garvin D.F."/>
            <person name="Mockler T.C."/>
            <person name="Schmutz J."/>
            <person name="Rokhsar D."/>
            <person name="Bevan M.W."/>
        </authorList>
    </citation>
    <scope>NUCLEOTIDE SEQUENCE</scope>
    <source>
        <strain evidence="2">Bd21</strain>
    </source>
</reference>
<evidence type="ECO:0000313" key="3">
    <source>
        <dbReference type="EnsemblPlants" id="PNT69814"/>
    </source>
</evidence>
<gene>
    <name evidence="2" type="ORF">BRADI_2g00845v3</name>
</gene>
<dbReference type="Proteomes" id="UP000008810">
    <property type="component" value="Chromosome 2"/>
</dbReference>
<sequence>MTDLSAEKLRSILAEAEKAAKKIRTQRDHLLLSQAMLEGDAPAPPSDDAGGIDIERLKGMVSGQIEKFRYEGLDAGARDLTAVLTMAGAEGGGVASLALNSSFPVMPEELLHHALLAHHAADEIPVFARVEAALFAVKLARERHLPRCVDHVRRIDAGEPLQAAGGGGENVPPALDPATGLPLPGSATEQARACLDRPLALVNLAVAAMSSFLDQKEAADDIIT</sequence>
<proteinExistence type="predicted"/>
<accession>A0A2K2D6A1</accession>
<dbReference type="Gramene" id="PNT69814">
    <property type="protein sequence ID" value="PNT69814"/>
    <property type="gene ID" value="BRADI_2g00845v3"/>
</dbReference>
<reference evidence="2 3" key="1">
    <citation type="journal article" date="2010" name="Nature">
        <title>Genome sequencing and analysis of the model grass Brachypodium distachyon.</title>
        <authorList>
            <consortium name="International Brachypodium Initiative"/>
        </authorList>
    </citation>
    <scope>NUCLEOTIDE SEQUENCE [LARGE SCALE GENOMIC DNA]</scope>
    <source>
        <strain evidence="2 3">Bd21</strain>
    </source>
</reference>
<keyword evidence="4" id="KW-1185">Reference proteome</keyword>
<dbReference type="EMBL" id="CM000881">
    <property type="protein sequence ID" value="PNT69814.1"/>
    <property type="molecule type" value="Genomic_DNA"/>
</dbReference>
<dbReference type="KEGG" id="bdi:104582987"/>